<dbReference type="InterPro" id="IPR038109">
    <property type="entry name" value="DNA_bind_recomb_sf"/>
</dbReference>
<protein>
    <submittedName>
        <fullName evidence="2">Recombinase family protein</fullName>
    </submittedName>
</protein>
<name>A0ABW4UZC9_9BACL</name>
<dbReference type="EMBL" id="JBHUGF010000010">
    <property type="protein sequence ID" value="MFD1991903.1"/>
    <property type="molecule type" value="Genomic_DNA"/>
</dbReference>
<reference evidence="3" key="1">
    <citation type="journal article" date="2019" name="Int. J. Syst. Evol. Microbiol.">
        <title>The Global Catalogue of Microorganisms (GCM) 10K type strain sequencing project: providing services to taxonomists for standard genome sequencing and annotation.</title>
        <authorList>
            <consortium name="The Broad Institute Genomics Platform"/>
            <consortium name="The Broad Institute Genome Sequencing Center for Infectious Disease"/>
            <person name="Wu L."/>
            <person name="Ma J."/>
        </authorList>
    </citation>
    <scope>NUCLEOTIDE SEQUENCE [LARGE SCALE GENOMIC DNA]</scope>
    <source>
        <strain evidence="3">CGMCC 1.15067</strain>
    </source>
</reference>
<comment type="caution">
    <text evidence="2">The sequence shown here is derived from an EMBL/GenBank/DDBJ whole genome shotgun (WGS) entry which is preliminary data.</text>
</comment>
<dbReference type="Gene3D" id="3.90.1750.20">
    <property type="entry name" value="Putative Large Serine Recombinase, Chain B, Domain 2"/>
    <property type="match status" value="1"/>
</dbReference>
<dbReference type="InterPro" id="IPR011109">
    <property type="entry name" value="DNA_bind_recombinase_dom"/>
</dbReference>
<keyword evidence="3" id="KW-1185">Reference proteome</keyword>
<evidence type="ECO:0000313" key="2">
    <source>
        <dbReference type="EMBL" id="MFD1991903.1"/>
    </source>
</evidence>
<dbReference type="Proteomes" id="UP001597403">
    <property type="component" value="Unassembled WGS sequence"/>
</dbReference>
<evidence type="ECO:0000259" key="1">
    <source>
        <dbReference type="Pfam" id="PF07508"/>
    </source>
</evidence>
<dbReference type="RefSeq" id="WP_379283876.1">
    <property type="nucleotide sequence ID" value="NZ_JBHUGF010000010.1"/>
</dbReference>
<proteinExistence type="predicted"/>
<evidence type="ECO:0000313" key="3">
    <source>
        <dbReference type="Proteomes" id="UP001597403"/>
    </source>
</evidence>
<accession>A0ABW4UZC9</accession>
<sequence length="57" mass="6616">MELNEDYAPIVKEIFDLYFYKNWGMHKISNYLIEKGIPTPRTVSGEAMLDNYGIKAS</sequence>
<dbReference type="Pfam" id="PF07508">
    <property type="entry name" value="Recombinase"/>
    <property type="match status" value="1"/>
</dbReference>
<feature type="domain" description="Recombinase" evidence="1">
    <location>
        <begin position="5"/>
        <end position="42"/>
    </location>
</feature>
<organism evidence="2 3">
    <name type="scientific">Paenibacillus nicotianae</name>
    <dbReference type="NCBI Taxonomy" id="1526551"/>
    <lineage>
        <taxon>Bacteria</taxon>
        <taxon>Bacillati</taxon>
        <taxon>Bacillota</taxon>
        <taxon>Bacilli</taxon>
        <taxon>Bacillales</taxon>
        <taxon>Paenibacillaceae</taxon>
        <taxon>Paenibacillus</taxon>
    </lineage>
</organism>
<gene>
    <name evidence="2" type="ORF">ACFSGI_18175</name>
</gene>